<sequence length="137" mass="15074">MKHIVKIMALLVALSASGLAYYRHQCSQRPKLAASLLHCITWMLRSINGGGWTDAISNLPARGNSITRVKICHHGFAYRNSYGDESISLGHQPAHCIIGIPSLPWIDMFVNFVLIAKLSIPETNSLKMTDPVSSTTQ</sequence>
<dbReference type="EMBL" id="JACGWM010000006">
    <property type="protein sequence ID" value="KAL0369198.1"/>
    <property type="molecule type" value="Genomic_DNA"/>
</dbReference>
<protein>
    <submittedName>
        <fullName evidence="2">Uncharacterized protein</fullName>
    </submittedName>
</protein>
<reference evidence="2" key="2">
    <citation type="journal article" date="2024" name="Plant">
        <title>Genomic evolution and insights into agronomic trait innovations of Sesamum species.</title>
        <authorList>
            <person name="Miao H."/>
            <person name="Wang L."/>
            <person name="Qu L."/>
            <person name="Liu H."/>
            <person name="Sun Y."/>
            <person name="Le M."/>
            <person name="Wang Q."/>
            <person name="Wei S."/>
            <person name="Zheng Y."/>
            <person name="Lin W."/>
            <person name="Duan Y."/>
            <person name="Cao H."/>
            <person name="Xiong S."/>
            <person name="Wang X."/>
            <person name="Wei L."/>
            <person name="Li C."/>
            <person name="Ma Q."/>
            <person name="Ju M."/>
            <person name="Zhao R."/>
            <person name="Li G."/>
            <person name="Mu C."/>
            <person name="Tian Q."/>
            <person name="Mei H."/>
            <person name="Zhang T."/>
            <person name="Gao T."/>
            <person name="Zhang H."/>
        </authorList>
    </citation>
    <scope>NUCLEOTIDE SEQUENCE</scope>
    <source>
        <strain evidence="2">KEN8</strain>
    </source>
</reference>
<organism evidence="2">
    <name type="scientific">Sesamum calycinum</name>
    <dbReference type="NCBI Taxonomy" id="2727403"/>
    <lineage>
        <taxon>Eukaryota</taxon>
        <taxon>Viridiplantae</taxon>
        <taxon>Streptophyta</taxon>
        <taxon>Embryophyta</taxon>
        <taxon>Tracheophyta</taxon>
        <taxon>Spermatophyta</taxon>
        <taxon>Magnoliopsida</taxon>
        <taxon>eudicotyledons</taxon>
        <taxon>Gunneridae</taxon>
        <taxon>Pentapetalae</taxon>
        <taxon>asterids</taxon>
        <taxon>lamiids</taxon>
        <taxon>Lamiales</taxon>
        <taxon>Pedaliaceae</taxon>
        <taxon>Sesamum</taxon>
    </lineage>
</organism>
<keyword evidence="1" id="KW-0732">Signal</keyword>
<evidence type="ECO:0000313" key="2">
    <source>
        <dbReference type="EMBL" id="KAL0369198.1"/>
    </source>
</evidence>
<comment type="caution">
    <text evidence="2">The sequence shown here is derived from an EMBL/GenBank/DDBJ whole genome shotgun (WGS) entry which is preliminary data.</text>
</comment>
<reference evidence="2" key="1">
    <citation type="submission" date="2020-06" db="EMBL/GenBank/DDBJ databases">
        <authorList>
            <person name="Li T."/>
            <person name="Hu X."/>
            <person name="Zhang T."/>
            <person name="Song X."/>
            <person name="Zhang H."/>
            <person name="Dai N."/>
            <person name="Sheng W."/>
            <person name="Hou X."/>
            <person name="Wei L."/>
        </authorList>
    </citation>
    <scope>NUCLEOTIDE SEQUENCE</scope>
    <source>
        <strain evidence="2">KEN8</strain>
        <tissue evidence="2">Leaf</tissue>
    </source>
</reference>
<proteinExistence type="predicted"/>
<evidence type="ECO:0000256" key="1">
    <source>
        <dbReference type="SAM" id="SignalP"/>
    </source>
</evidence>
<feature type="signal peptide" evidence="1">
    <location>
        <begin position="1"/>
        <end position="20"/>
    </location>
</feature>
<accession>A0AAW2QN00</accession>
<name>A0AAW2QN00_9LAMI</name>
<feature type="chain" id="PRO_5043329780" evidence="1">
    <location>
        <begin position="21"/>
        <end position="137"/>
    </location>
</feature>
<gene>
    <name evidence="2" type="ORF">Scaly_1138700</name>
</gene>
<dbReference type="AlphaFoldDB" id="A0AAW2QN00"/>